<organism evidence="9 10">
    <name type="scientific">Clostridium perfringens (strain ATCC 13124 / DSM 756 / JCM 1290 / NCIMB 6125 / NCTC 8237 / Type A)</name>
    <dbReference type="NCBI Taxonomy" id="195103"/>
    <lineage>
        <taxon>Bacteria</taxon>
        <taxon>Bacillati</taxon>
        <taxon>Bacillota</taxon>
        <taxon>Clostridia</taxon>
        <taxon>Eubacteriales</taxon>
        <taxon>Clostridiaceae</taxon>
        <taxon>Clostridium</taxon>
    </lineage>
</organism>
<dbReference type="HOGENOM" id="CLU_051078_2_1_9"/>
<dbReference type="Pfam" id="PF03006">
    <property type="entry name" value="HlyIII"/>
    <property type="match status" value="1"/>
</dbReference>
<feature type="transmembrane region" description="Helical" evidence="8">
    <location>
        <begin position="106"/>
        <end position="125"/>
    </location>
</feature>
<evidence type="ECO:0000256" key="6">
    <source>
        <dbReference type="ARBA" id="ARBA00023136"/>
    </source>
</evidence>
<dbReference type="InterPro" id="IPR004254">
    <property type="entry name" value="AdipoR/HlyIII-related"/>
</dbReference>
<feature type="binding site" evidence="7">
    <location>
        <position position="196"/>
    </location>
    <ligand>
        <name>Zn(2+)</name>
        <dbReference type="ChEBI" id="CHEBI:29105"/>
    </ligand>
</feature>
<keyword evidence="5 8" id="KW-1133">Transmembrane helix</keyword>
<keyword evidence="7" id="KW-0479">Metal-binding</keyword>
<evidence type="ECO:0000313" key="10">
    <source>
        <dbReference type="Proteomes" id="UP000001823"/>
    </source>
</evidence>
<dbReference type="PaxDb" id="195103-CPF_1725"/>
<evidence type="ECO:0000313" key="9">
    <source>
        <dbReference type="EMBL" id="ABG83618.1"/>
    </source>
</evidence>
<feature type="transmembrane region" description="Helical" evidence="8">
    <location>
        <begin position="35"/>
        <end position="58"/>
    </location>
</feature>
<comment type="similarity">
    <text evidence="2">Belongs to the UPF0073 (Hly-III) family.</text>
</comment>
<evidence type="ECO:0000256" key="5">
    <source>
        <dbReference type="ARBA" id="ARBA00022989"/>
    </source>
</evidence>
<feature type="binding site" evidence="7">
    <location>
        <position position="64"/>
    </location>
    <ligand>
        <name>Zn(2+)</name>
        <dbReference type="ChEBI" id="CHEBI:29105"/>
    </ligand>
</feature>
<dbReference type="EMBL" id="CP000246">
    <property type="protein sequence ID" value="ABG83618.1"/>
    <property type="molecule type" value="Genomic_DNA"/>
</dbReference>
<keyword evidence="3" id="KW-1003">Cell membrane</keyword>
<feature type="transmembrane region" description="Helical" evidence="8">
    <location>
        <begin position="132"/>
        <end position="152"/>
    </location>
</feature>
<dbReference type="PANTHER" id="PTHR20855">
    <property type="entry name" value="ADIPOR/PROGESTIN RECEPTOR-RELATED"/>
    <property type="match status" value="1"/>
</dbReference>
<reference evidence="9 10" key="1">
    <citation type="journal article" date="2006" name="Genome Res.">
        <title>Skewed genomic variability in strains of the toxigenic bacterial pathogen, Clostridium perfringens.</title>
        <authorList>
            <person name="Myers G.S."/>
            <person name="Rasko D.A."/>
            <person name="Cheung J.K."/>
            <person name="Ravel J."/>
            <person name="Seshadri R."/>
            <person name="Deboy R.T."/>
            <person name="Ren Q."/>
            <person name="Varga J."/>
            <person name="Awad M.M."/>
            <person name="Brinkac L.M."/>
            <person name="Daugherty S.C."/>
            <person name="Haft D.H."/>
            <person name="Dodson R.J."/>
            <person name="Madupu R."/>
            <person name="Nelson W.C."/>
            <person name="Rosovitz M.J."/>
            <person name="Sullivan S.A."/>
            <person name="Khouri H."/>
            <person name="Dimitrov G.I."/>
            <person name="Watkins K.L."/>
            <person name="Mulligan S."/>
            <person name="Benton J."/>
            <person name="Radune D."/>
            <person name="Fisher D.J."/>
            <person name="Atkins H.S."/>
            <person name="Hiscox T."/>
            <person name="Jost B.H."/>
            <person name="Billington S.J."/>
            <person name="Songer J.G."/>
            <person name="McClane B.A."/>
            <person name="Titball R.W."/>
            <person name="Rood J.I."/>
            <person name="Melville S.B."/>
            <person name="Paulsen I.T."/>
        </authorList>
    </citation>
    <scope>NUCLEOTIDE SEQUENCE [LARGE SCALE GENOMIC DNA]</scope>
    <source>
        <strain evidence="10">ATCC 13124 / DSM 756 / JCM 1290 / NCIMB 6125 / NCTC 8237 / S 107 / Type A</strain>
    </source>
</reference>
<evidence type="ECO:0000256" key="2">
    <source>
        <dbReference type="ARBA" id="ARBA00008488"/>
    </source>
</evidence>
<keyword evidence="6 8" id="KW-0472">Membrane</keyword>
<dbReference type="NCBIfam" id="TIGR01065">
    <property type="entry name" value="hlyIII"/>
    <property type="match status" value="1"/>
</dbReference>
<dbReference type="RefSeq" id="WP_003481593.1">
    <property type="nucleotide sequence ID" value="NC_008261.1"/>
</dbReference>
<proteinExistence type="inferred from homology"/>
<keyword evidence="7" id="KW-0862">Zinc</keyword>
<gene>
    <name evidence="9" type="ordered locus">CPF_1725</name>
</gene>
<dbReference type="KEGG" id="cpf:CPF_1725"/>
<feature type="binding site" evidence="7">
    <location>
        <position position="192"/>
    </location>
    <ligand>
        <name>Zn(2+)</name>
        <dbReference type="ChEBI" id="CHEBI:29105"/>
    </ligand>
</feature>
<dbReference type="eggNOG" id="COG1272">
    <property type="taxonomic scope" value="Bacteria"/>
</dbReference>
<dbReference type="PANTHER" id="PTHR20855:SF3">
    <property type="entry name" value="LD03007P"/>
    <property type="match status" value="1"/>
</dbReference>
<feature type="transmembrane region" description="Helical" evidence="8">
    <location>
        <begin position="158"/>
        <end position="179"/>
    </location>
</feature>
<accession>A0A0H2YRI4</accession>
<feature type="transmembrane region" description="Helical" evidence="8">
    <location>
        <begin position="191"/>
        <end position="214"/>
    </location>
</feature>
<evidence type="ECO:0000256" key="4">
    <source>
        <dbReference type="ARBA" id="ARBA00022692"/>
    </source>
</evidence>
<protein>
    <submittedName>
        <fullName evidence="9">Hemolysin III</fullName>
    </submittedName>
</protein>
<dbReference type="GO" id="GO:0046872">
    <property type="term" value="F:metal ion binding"/>
    <property type="evidence" value="ECO:0007669"/>
    <property type="project" value="UniProtKB-KW"/>
</dbReference>
<sequence length="215" mass="24164">MKNTFFREPINGFTHLFGAILSIFALVALTAKATYIYGIGLPLLSVILFGFSLVLLYSASAIYHLVNAKEKTIAFLRRLDHSMIFILICGSYMPYCLIGLEGKAQIFITSLIVILTILGILFKMVWFNCPRILSTLMYIGMGWISLGAIPFFKNIPALALIWLAIGGVIYTIGGIIYALKPKFLEFNNLGFHEIFHIFILLGSLCHFISIFFYLL</sequence>
<dbReference type="AlphaFoldDB" id="A0A0H2YRI4"/>
<evidence type="ECO:0000256" key="1">
    <source>
        <dbReference type="ARBA" id="ARBA00004651"/>
    </source>
</evidence>
<dbReference type="GeneID" id="93001989"/>
<dbReference type="InterPro" id="IPR005744">
    <property type="entry name" value="Hy-lIII"/>
</dbReference>
<dbReference type="STRING" id="195103.CPF_1725"/>
<feature type="transmembrane region" description="Helical" evidence="8">
    <location>
        <begin position="79"/>
        <end position="100"/>
    </location>
</feature>
<comment type="subcellular location">
    <subcellularLocation>
        <location evidence="1">Cell membrane</location>
        <topology evidence="1">Multi-pass membrane protein</topology>
    </subcellularLocation>
</comment>
<evidence type="ECO:0000256" key="7">
    <source>
        <dbReference type="PIRSR" id="PIRSR604254-1"/>
    </source>
</evidence>
<dbReference type="GO" id="GO:0005886">
    <property type="term" value="C:plasma membrane"/>
    <property type="evidence" value="ECO:0007669"/>
    <property type="project" value="UniProtKB-SubCell"/>
</dbReference>
<dbReference type="Proteomes" id="UP000001823">
    <property type="component" value="Chromosome"/>
</dbReference>
<name>A0A0H2YRI4_CLOP1</name>
<dbReference type="GO" id="GO:0140911">
    <property type="term" value="F:pore-forming activity"/>
    <property type="evidence" value="ECO:0007669"/>
    <property type="project" value="InterPro"/>
</dbReference>
<keyword evidence="4 8" id="KW-0812">Transmembrane</keyword>
<evidence type="ECO:0000256" key="3">
    <source>
        <dbReference type="ARBA" id="ARBA00022475"/>
    </source>
</evidence>
<feature type="transmembrane region" description="Helical" evidence="8">
    <location>
        <begin position="12"/>
        <end position="29"/>
    </location>
</feature>
<keyword evidence="10" id="KW-1185">Reference proteome</keyword>
<evidence type="ECO:0000256" key="8">
    <source>
        <dbReference type="SAM" id="Phobius"/>
    </source>
</evidence>